<keyword evidence="3" id="KW-1185">Reference proteome</keyword>
<dbReference type="AlphaFoldDB" id="A0A316GAT3"/>
<protein>
    <submittedName>
        <fullName evidence="2">Uncharacterized protein</fullName>
    </submittedName>
</protein>
<feature type="transmembrane region" description="Helical" evidence="1">
    <location>
        <begin position="70"/>
        <end position="92"/>
    </location>
</feature>
<feature type="transmembrane region" description="Helical" evidence="1">
    <location>
        <begin position="157"/>
        <end position="176"/>
    </location>
</feature>
<organism evidence="2 3">
    <name type="scientific">Silicimonas algicola</name>
    <dbReference type="NCBI Taxonomy" id="1826607"/>
    <lineage>
        <taxon>Bacteria</taxon>
        <taxon>Pseudomonadati</taxon>
        <taxon>Pseudomonadota</taxon>
        <taxon>Alphaproteobacteria</taxon>
        <taxon>Rhodobacterales</taxon>
        <taxon>Paracoccaceae</taxon>
    </lineage>
</organism>
<name>A0A316GAT3_9RHOB</name>
<gene>
    <name evidence="2" type="ORF">C8D95_103364</name>
</gene>
<keyword evidence="1" id="KW-0812">Transmembrane</keyword>
<keyword evidence="1" id="KW-1133">Transmembrane helix</keyword>
<feature type="transmembrane region" description="Helical" evidence="1">
    <location>
        <begin position="98"/>
        <end position="121"/>
    </location>
</feature>
<dbReference type="Proteomes" id="UP000245390">
    <property type="component" value="Unassembled WGS sequence"/>
</dbReference>
<evidence type="ECO:0000256" key="1">
    <source>
        <dbReference type="SAM" id="Phobius"/>
    </source>
</evidence>
<reference evidence="2 3" key="1">
    <citation type="submission" date="2018-05" db="EMBL/GenBank/DDBJ databases">
        <title>Genomic Encyclopedia of Type Strains, Phase IV (KMG-IV): sequencing the most valuable type-strain genomes for metagenomic binning, comparative biology and taxonomic classification.</title>
        <authorList>
            <person name="Goeker M."/>
        </authorList>
    </citation>
    <scope>NUCLEOTIDE SEQUENCE [LARGE SCALE GENOMIC DNA]</scope>
    <source>
        <strain evidence="2 3">DSM 103371</strain>
    </source>
</reference>
<feature type="transmembrane region" description="Helical" evidence="1">
    <location>
        <begin position="182"/>
        <end position="204"/>
    </location>
</feature>
<dbReference type="EMBL" id="QGGV01000003">
    <property type="protein sequence ID" value="PWK57126.1"/>
    <property type="molecule type" value="Genomic_DNA"/>
</dbReference>
<evidence type="ECO:0000313" key="2">
    <source>
        <dbReference type="EMBL" id="PWK57126.1"/>
    </source>
</evidence>
<keyword evidence="1" id="KW-0472">Membrane</keyword>
<sequence length="329" mass="36008">MTAMRTAHILCLVLGGAAFLSLAVLFGRGTMVGQVQLGTFWAAMLHAIWLGMALALILPHRSIPWVQGLAVWLGRGAAFFLMTLSMLLYLLLVQIAGISIWIEVALGFAFALTFLVPGLVFRNLVIDPEKDRLLGRGVLGQGVREELQAASKPTRRLFLGLEFVFILGIVSPFFGFRTVPSQFWASLSVAATLATTAAFVSLFYALSVRWARRTIPRNVRASTYFSLCMLLLSSIPLAAFSYFFFASLVPVAAAAAWGRDYSEVATISSISLNRSRCRESISVHLETGSATFCHLSRRLSRPLSVGDRIVLSGHATEFGIWIRDVDVAD</sequence>
<feature type="transmembrane region" description="Helical" evidence="1">
    <location>
        <begin position="39"/>
        <end position="58"/>
    </location>
</feature>
<comment type="caution">
    <text evidence="2">The sequence shown here is derived from an EMBL/GenBank/DDBJ whole genome shotgun (WGS) entry which is preliminary data.</text>
</comment>
<feature type="transmembrane region" description="Helical" evidence="1">
    <location>
        <begin position="224"/>
        <end position="245"/>
    </location>
</feature>
<evidence type="ECO:0000313" key="3">
    <source>
        <dbReference type="Proteomes" id="UP000245390"/>
    </source>
</evidence>
<proteinExistence type="predicted"/>
<accession>A0A316GAT3</accession>